<dbReference type="AlphaFoldDB" id="A0A974S8I1"/>
<reference evidence="1" key="1">
    <citation type="submission" date="2021-01" db="EMBL/GenBank/DDBJ databases">
        <title>Genome sequence of Phenylobacterium sp. 20VBR1 isolated from a valley glaceir, Ny-Alesund, Svalbard.</title>
        <authorList>
            <person name="Thomas F.A."/>
            <person name="Krishnan K.P."/>
            <person name="Sinha R.K."/>
        </authorList>
    </citation>
    <scope>NUCLEOTIDE SEQUENCE</scope>
    <source>
        <strain evidence="1">20VBR1</strain>
    </source>
</reference>
<proteinExistence type="predicted"/>
<protein>
    <submittedName>
        <fullName evidence="1">Uncharacterized protein</fullName>
    </submittedName>
</protein>
<name>A0A974S8I1_9CAUL</name>
<gene>
    <name evidence="1" type="ORF">JKL49_08415</name>
</gene>
<dbReference type="EMBL" id="CP068570">
    <property type="protein sequence ID" value="QQZ51140.1"/>
    <property type="molecule type" value="Genomic_DNA"/>
</dbReference>
<sequence length="78" mass="8246">MAYVGDGDSMAVGQGNQNWVEVRVADFHAPDLRAPGGAQAKAALERITAVSAPSAMRNTSAMTGWWPGVGSEGDRWRT</sequence>
<organism evidence="1">
    <name type="scientific">Phenylobacterium glaciei</name>
    <dbReference type="NCBI Taxonomy" id="2803784"/>
    <lineage>
        <taxon>Bacteria</taxon>
        <taxon>Pseudomonadati</taxon>
        <taxon>Pseudomonadota</taxon>
        <taxon>Alphaproteobacteria</taxon>
        <taxon>Caulobacterales</taxon>
        <taxon>Caulobacteraceae</taxon>
        <taxon>Phenylobacterium</taxon>
    </lineage>
</organism>
<evidence type="ECO:0000313" key="1">
    <source>
        <dbReference type="EMBL" id="QQZ51140.1"/>
    </source>
</evidence>
<accession>A0A974S8I1</accession>